<feature type="chain" id="PRO_5024804297" evidence="1">
    <location>
        <begin position="20"/>
        <end position="155"/>
    </location>
</feature>
<feature type="domain" description="DUF4124" evidence="3">
    <location>
        <begin position="10"/>
        <end position="50"/>
    </location>
</feature>
<dbReference type="PROSITE" id="PS51354">
    <property type="entry name" value="GLUTAREDOXIN_2"/>
    <property type="match status" value="1"/>
</dbReference>
<dbReference type="InterPro" id="IPR025392">
    <property type="entry name" value="DUF4124"/>
</dbReference>
<dbReference type="InterPro" id="IPR002109">
    <property type="entry name" value="Glutaredoxin"/>
</dbReference>
<dbReference type="InterPro" id="IPR051548">
    <property type="entry name" value="Grx-like_ET"/>
</dbReference>
<evidence type="ECO:0000313" key="4">
    <source>
        <dbReference type="EMBL" id="QEQ96642.1"/>
    </source>
</evidence>
<dbReference type="Gene3D" id="3.40.30.10">
    <property type="entry name" value="Glutaredoxin"/>
    <property type="match status" value="1"/>
</dbReference>
<sequence length="155" mass="17417">MKFKAITTILLLASLHAQAEIYKWTDANGRVHYSDRKPATTAAETFKVNTFTQTGVKLERSSNAYAVSSASSPKAVSDEKVVMYSTSWCGYCKKARAYFKKNNIAFVEYDIEKDARAKSQYDKLNGKGVPVILVGEKRMNGFNESGFERIYQNKS</sequence>
<dbReference type="GO" id="GO:0045454">
    <property type="term" value="P:cell redox homeostasis"/>
    <property type="evidence" value="ECO:0007669"/>
    <property type="project" value="TreeGrafter"/>
</dbReference>
<dbReference type="GO" id="GO:0009055">
    <property type="term" value="F:electron transfer activity"/>
    <property type="evidence" value="ECO:0007669"/>
    <property type="project" value="TreeGrafter"/>
</dbReference>
<dbReference type="Proteomes" id="UP000324760">
    <property type="component" value="Chromosome"/>
</dbReference>
<keyword evidence="5" id="KW-1185">Reference proteome</keyword>
<evidence type="ECO:0000256" key="1">
    <source>
        <dbReference type="SAM" id="SignalP"/>
    </source>
</evidence>
<dbReference type="Pfam" id="PF13511">
    <property type="entry name" value="DUF4124"/>
    <property type="match status" value="1"/>
</dbReference>
<dbReference type="SUPFAM" id="SSF52833">
    <property type="entry name" value="Thioredoxin-like"/>
    <property type="match status" value="1"/>
</dbReference>
<dbReference type="RefSeq" id="WP_138987253.1">
    <property type="nucleotide sequence ID" value="NZ_CP043869.1"/>
</dbReference>
<feature type="signal peptide" evidence="1">
    <location>
        <begin position="1"/>
        <end position="19"/>
    </location>
</feature>
<organism evidence="4 5">
    <name type="scientific">Neptunomonas concharum</name>
    <dbReference type="NCBI Taxonomy" id="1031538"/>
    <lineage>
        <taxon>Bacteria</taxon>
        <taxon>Pseudomonadati</taxon>
        <taxon>Pseudomonadota</taxon>
        <taxon>Gammaproteobacteria</taxon>
        <taxon>Oceanospirillales</taxon>
        <taxon>Oceanospirillaceae</taxon>
        <taxon>Neptunomonas</taxon>
    </lineage>
</organism>
<proteinExistence type="predicted"/>
<dbReference type="KEGG" id="ncu:F0U83_07905"/>
<name>A0A5P1RBH9_9GAMM</name>
<evidence type="ECO:0000259" key="3">
    <source>
        <dbReference type="Pfam" id="PF13511"/>
    </source>
</evidence>
<evidence type="ECO:0000259" key="2">
    <source>
        <dbReference type="Pfam" id="PF00462"/>
    </source>
</evidence>
<dbReference type="EMBL" id="CP043869">
    <property type="protein sequence ID" value="QEQ96642.1"/>
    <property type="molecule type" value="Genomic_DNA"/>
</dbReference>
<dbReference type="PANTHER" id="PTHR34386">
    <property type="entry name" value="GLUTAREDOXIN"/>
    <property type="match status" value="1"/>
</dbReference>
<reference evidence="4 5" key="1">
    <citation type="journal article" date="2019" name="Biochem. Eng. J.">
        <title>Metabolic engineering of the marine bacteria Neptunomonas concharum for the production of acetoin and meso-2,3-butanediol from acetate.</title>
        <authorList>
            <person name="Li W."/>
            <person name="Pu N."/>
            <person name="Liu C.-X."/>
            <person name="Yuan Q.-P."/>
            <person name="Li Z.-J."/>
        </authorList>
    </citation>
    <scope>NUCLEOTIDE SEQUENCE [LARGE SCALE GENOMIC DNA]</scope>
    <source>
        <strain evidence="4 5">JCM17730</strain>
    </source>
</reference>
<dbReference type="Pfam" id="PF00462">
    <property type="entry name" value="Glutaredoxin"/>
    <property type="match status" value="1"/>
</dbReference>
<dbReference type="PANTHER" id="PTHR34386:SF1">
    <property type="entry name" value="GLUTAREDOXIN-LIKE PROTEIN NRDH"/>
    <property type="match status" value="1"/>
</dbReference>
<keyword evidence="1" id="KW-0732">Signal</keyword>
<dbReference type="CDD" id="cd02976">
    <property type="entry name" value="NrdH"/>
    <property type="match status" value="1"/>
</dbReference>
<gene>
    <name evidence="4" type="ORF">F0U83_07905</name>
</gene>
<dbReference type="AlphaFoldDB" id="A0A5P1RBH9"/>
<dbReference type="OrthoDB" id="8991911at2"/>
<feature type="domain" description="Glutaredoxin" evidence="2">
    <location>
        <begin position="81"/>
        <end position="137"/>
    </location>
</feature>
<protein>
    <submittedName>
        <fullName evidence="4">Glutaredoxin family protein</fullName>
    </submittedName>
</protein>
<accession>A0A5P1RBH9</accession>
<dbReference type="InterPro" id="IPR036249">
    <property type="entry name" value="Thioredoxin-like_sf"/>
</dbReference>
<evidence type="ECO:0000313" key="5">
    <source>
        <dbReference type="Proteomes" id="UP000324760"/>
    </source>
</evidence>